<sequence length="297" mass="30531">MKVVIPGTFQCIAVLALAAQFAKEAEASRSYVSKLPNGAIVPGAAAIGHTDGTGSSSATNSFGDAFADADYTWTKTLCMADSDGDGQTNGQELGDPCCEWVKTTNPVLRWTTGVSNPGDATKKADPSLWANVQCGSTSSPTTAPTTSTPVTTTPPTTATPTATTRPPVTTTPPTTTSPPTTTIPPATTRPPATTTPPTTRPPTTTSPPATTIPPATTRPPATTTPPTTRPPATTSSPATTSPAPCTGKPGAKPTLRGGPNSIKAARTDHQHKAKQYFKPTHHHQPSNNEKQGKAEYP</sequence>
<dbReference type="PANTHER" id="PTHR34737">
    <property type="entry name" value="EF-HAND DOMAIN-CONTAINING PROTEIN"/>
    <property type="match status" value="1"/>
</dbReference>
<dbReference type="OrthoDB" id="129121at2759"/>
<accession>A0A9W6WRQ7</accession>
<proteinExistence type="predicted"/>
<evidence type="ECO:0000313" key="4">
    <source>
        <dbReference type="EMBL" id="GMF13557.1"/>
    </source>
</evidence>
<evidence type="ECO:0000256" key="1">
    <source>
        <dbReference type="SAM" id="MobiDB-lite"/>
    </source>
</evidence>
<keyword evidence="2" id="KW-0732">Signal</keyword>
<feature type="region of interest" description="Disordered" evidence="1">
    <location>
        <begin position="112"/>
        <end position="297"/>
    </location>
</feature>
<evidence type="ECO:0000313" key="5">
    <source>
        <dbReference type="Proteomes" id="UP001165083"/>
    </source>
</evidence>
<keyword evidence="5" id="KW-1185">Reference proteome</keyword>
<dbReference type="InterPro" id="IPR057626">
    <property type="entry name" value="S-S_Temptin"/>
</dbReference>
<evidence type="ECO:0000259" key="3">
    <source>
        <dbReference type="Pfam" id="PF24784"/>
    </source>
</evidence>
<organism evidence="4 5">
    <name type="scientific">Phytophthora lilii</name>
    <dbReference type="NCBI Taxonomy" id="2077276"/>
    <lineage>
        <taxon>Eukaryota</taxon>
        <taxon>Sar</taxon>
        <taxon>Stramenopiles</taxon>
        <taxon>Oomycota</taxon>
        <taxon>Peronosporomycetes</taxon>
        <taxon>Peronosporales</taxon>
        <taxon>Peronosporaceae</taxon>
        <taxon>Phytophthora</taxon>
    </lineage>
</organism>
<dbReference type="EMBL" id="BSXW01000160">
    <property type="protein sequence ID" value="GMF13557.1"/>
    <property type="molecule type" value="Genomic_DNA"/>
</dbReference>
<dbReference type="PANTHER" id="PTHR34737:SF2">
    <property type="entry name" value="EF-HAND DOMAIN-CONTAINING PROTEIN"/>
    <property type="match status" value="1"/>
</dbReference>
<name>A0A9W6WRQ7_9STRA</name>
<feature type="chain" id="PRO_5040999691" evidence="2">
    <location>
        <begin position="28"/>
        <end position="297"/>
    </location>
</feature>
<feature type="signal peptide" evidence="2">
    <location>
        <begin position="1"/>
        <end position="27"/>
    </location>
</feature>
<dbReference type="Pfam" id="PF24784">
    <property type="entry name" value="Temptin_C"/>
    <property type="match status" value="1"/>
</dbReference>
<dbReference type="InterPro" id="IPR055313">
    <property type="entry name" value="Temptin-like"/>
</dbReference>
<protein>
    <submittedName>
        <fullName evidence="4">Unnamed protein product</fullName>
    </submittedName>
</protein>
<feature type="compositionally biased region" description="Low complexity" evidence="1">
    <location>
        <begin position="136"/>
        <end position="244"/>
    </location>
</feature>
<feature type="domain" description="Temptin Cys/Cys disulfide" evidence="3">
    <location>
        <begin position="26"/>
        <end position="119"/>
    </location>
</feature>
<reference evidence="4" key="1">
    <citation type="submission" date="2023-04" db="EMBL/GenBank/DDBJ databases">
        <title>Phytophthora lilii NBRC 32176.</title>
        <authorList>
            <person name="Ichikawa N."/>
            <person name="Sato H."/>
            <person name="Tonouchi N."/>
        </authorList>
    </citation>
    <scope>NUCLEOTIDE SEQUENCE</scope>
    <source>
        <strain evidence="4">NBRC 32176</strain>
    </source>
</reference>
<evidence type="ECO:0000256" key="2">
    <source>
        <dbReference type="SAM" id="SignalP"/>
    </source>
</evidence>
<dbReference type="AlphaFoldDB" id="A0A9W6WRQ7"/>
<feature type="compositionally biased region" description="Basic residues" evidence="1">
    <location>
        <begin position="271"/>
        <end position="284"/>
    </location>
</feature>
<gene>
    <name evidence="4" type="ORF">Plil01_000402100</name>
</gene>
<comment type="caution">
    <text evidence="4">The sequence shown here is derived from an EMBL/GenBank/DDBJ whole genome shotgun (WGS) entry which is preliminary data.</text>
</comment>
<dbReference type="Proteomes" id="UP001165083">
    <property type="component" value="Unassembled WGS sequence"/>
</dbReference>